<keyword evidence="4" id="KW-0808">Transferase</keyword>
<accession>A0A9D2NEP0</accession>
<dbReference type="EC" id="2.4.1.211" evidence="4"/>
<proteinExistence type="predicted"/>
<feature type="domain" description="Lacto-N-biose phosphorylase C-terminal" evidence="3">
    <location>
        <begin position="675"/>
        <end position="725"/>
    </location>
</feature>
<dbReference type="InterPro" id="IPR013780">
    <property type="entry name" value="Glyco_hydro_b"/>
</dbReference>
<dbReference type="Pfam" id="PF17385">
    <property type="entry name" value="LBP_M"/>
    <property type="match status" value="1"/>
</dbReference>
<evidence type="ECO:0000313" key="4">
    <source>
        <dbReference type="EMBL" id="HJC22836.1"/>
    </source>
</evidence>
<dbReference type="InterPro" id="IPR029062">
    <property type="entry name" value="Class_I_gatase-like"/>
</dbReference>
<comment type="caution">
    <text evidence="4">The sequence shown here is derived from an EMBL/GenBank/DDBJ whole genome shotgun (WGS) entry which is preliminary data.</text>
</comment>
<name>A0A9D2NEP0_9FIRM</name>
<dbReference type="NCBIfam" id="TIGR02336">
    <property type="entry name" value="1,3-beta-galactosyl-N-acetylhexosamine phosphorylase"/>
    <property type="match status" value="1"/>
</dbReference>
<dbReference type="Gene3D" id="3.40.50.880">
    <property type="match status" value="1"/>
</dbReference>
<gene>
    <name evidence="4" type="primary">gnpA</name>
    <name evidence="4" type="ORF">H9761_03930</name>
</gene>
<feature type="domain" description="Lacto-N-biose phosphorylase-like N-terminal TIM barrel" evidence="1">
    <location>
        <begin position="12"/>
        <end position="450"/>
    </location>
</feature>
<reference evidence="4" key="2">
    <citation type="submission" date="2021-04" db="EMBL/GenBank/DDBJ databases">
        <authorList>
            <person name="Gilroy R."/>
        </authorList>
    </citation>
    <scope>NUCLEOTIDE SEQUENCE</scope>
    <source>
        <strain evidence="4">USAMLcec2-132</strain>
    </source>
</reference>
<dbReference type="Gene3D" id="2.60.40.10">
    <property type="entry name" value="Immunoglobulins"/>
    <property type="match status" value="1"/>
</dbReference>
<dbReference type="GO" id="GO:0004645">
    <property type="term" value="F:1,4-alpha-oligoglucan phosphorylase activity"/>
    <property type="evidence" value="ECO:0007669"/>
    <property type="project" value="InterPro"/>
</dbReference>
<sequence length="730" mass="82779">MSEKTGEEKKKGCFTLPGEAGYEKLTLEMAEKWGADVIRDSDGTVLSDEILDAGYGIYSTICIIRDHNEWAKKNQDKLQQCFLMTAPCTAAEGPLSIRLMDGFFEEQFRVNDSEAAKAYWQVYDRTTDTPLDAKDWSYDAESGSVSIASPTPFHSYTVSFMAYRIWEEISMYNHTTNNWDKEHLMQIDPMYPETREYLLGWMKNWCETHPATTVVRFTSMFYNFVWIWGSDENCRNLFTDWGSYDFTVSERALAEFEKKYGYCMTAEDFINQGKLHVTHMPGNKRKADWMEFINDFVISFGKQLVDMVHAYGKKAYVFYDDSWVGIEPYNGRFQEFGFDGLIKCVFSGYEARLCAGVKVDTHELRLHPYLFPVGLGGAPTFMEGGDPTLEAKKYWNSVRRALLREPVQRIGLGGYLHLVQDFPDFCDYIEQVADEFRTILGFHGEGAPYSIRAKVAVLHYWGKLRSWTLSGHFHETYMNDLIHINEALSGLPVDVRFISFEDVKNGALADVDVVINAGFAGSAWSGGDVWKDARIVEKLTRFVYEGGTFIGVNEPSAVEGYDSFFRMANVLGVDEDTGAKLCHGKWSFEVQRDEKLMPEGSFVKKTGDYRKGIPCLTDGKARVLAADGNVPTFTVNRFGKGYGVYLASFEKTIENTRLLLNLIRMAGGELEDELYLTDNIYTECAYYPGSGQLVVINNSDQPQTTGVQTKNGRVEISLEPYATKMLAVEG</sequence>
<evidence type="ECO:0000259" key="1">
    <source>
        <dbReference type="Pfam" id="PF09508"/>
    </source>
</evidence>
<dbReference type="EMBL" id="DWWS01000017">
    <property type="protein sequence ID" value="HJC22836.1"/>
    <property type="molecule type" value="Genomic_DNA"/>
</dbReference>
<evidence type="ECO:0000313" key="5">
    <source>
        <dbReference type="Proteomes" id="UP000823891"/>
    </source>
</evidence>
<dbReference type="Proteomes" id="UP000823891">
    <property type="component" value="Unassembled WGS sequence"/>
</dbReference>
<evidence type="ECO:0000259" key="2">
    <source>
        <dbReference type="Pfam" id="PF17385"/>
    </source>
</evidence>
<dbReference type="InterPro" id="IPR035356">
    <property type="entry name" value="LBP_C"/>
</dbReference>
<dbReference type="InterPro" id="IPR013783">
    <property type="entry name" value="Ig-like_fold"/>
</dbReference>
<dbReference type="SUPFAM" id="SSF52317">
    <property type="entry name" value="Class I glutamine amidotransferase-like"/>
    <property type="match status" value="1"/>
</dbReference>
<dbReference type="Pfam" id="PF17386">
    <property type="entry name" value="LBP_C"/>
    <property type="match status" value="1"/>
</dbReference>
<organism evidence="4 5">
    <name type="scientific">Candidatus Eisenbergiella merdavium</name>
    <dbReference type="NCBI Taxonomy" id="2838551"/>
    <lineage>
        <taxon>Bacteria</taxon>
        <taxon>Bacillati</taxon>
        <taxon>Bacillota</taxon>
        <taxon>Clostridia</taxon>
        <taxon>Lachnospirales</taxon>
        <taxon>Lachnospiraceae</taxon>
        <taxon>Eisenbergiella</taxon>
    </lineage>
</organism>
<dbReference type="Gene3D" id="2.60.40.1180">
    <property type="entry name" value="Golgi alpha-mannosidase II"/>
    <property type="match status" value="1"/>
</dbReference>
<dbReference type="AlphaFoldDB" id="A0A9D2NEP0"/>
<dbReference type="Gene3D" id="3.20.20.80">
    <property type="entry name" value="Glycosidases"/>
    <property type="match status" value="1"/>
</dbReference>
<dbReference type="InterPro" id="IPR035080">
    <property type="entry name" value="Lact_bio_phlase-like_N"/>
</dbReference>
<reference evidence="4" key="1">
    <citation type="journal article" date="2021" name="PeerJ">
        <title>Extensive microbial diversity within the chicken gut microbiome revealed by metagenomics and culture.</title>
        <authorList>
            <person name="Gilroy R."/>
            <person name="Ravi A."/>
            <person name="Getino M."/>
            <person name="Pursley I."/>
            <person name="Horton D.L."/>
            <person name="Alikhan N.F."/>
            <person name="Baker D."/>
            <person name="Gharbi K."/>
            <person name="Hall N."/>
            <person name="Watson M."/>
            <person name="Adriaenssens E.M."/>
            <person name="Foster-Nyarko E."/>
            <person name="Jarju S."/>
            <person name="Secka A."/>
            <person name="Antonio M."/>
            <person name="Oren A."/>
            <person name="Chaudhuri R.R."/>
            <person name="La Ragione R."/>
            <person name="Hildebrand F."/>
            <person name="Pallen M.J."/>
        </authorList>
    </citation>
    <scope>NUCLEOTIDE SEQUENCE</scope>
    <source>
        <strain evidence="4">USAMLcec2-132</strain>
    </source>
</reference>
<evidence type="ECO:0000259" key="3">
    <source>
        <dbReference type="Pfam" id="PF17386"/>
    </source>
</evidence>
<dbReference type="Pfam" id="PF09508">
    <property type="entry name" value="Lact_bio_phlase"/>
    <property type="match status" value="1"/>
</dbReference>
<feature type="domain" description="Lacto-N-biose phosphorylase central" evidence="2">
    <location>
        <begin position="454"/>
        <end position="668"/>
    </location>
</feature>
<protein>
    <submittedName>
        <fullName evidence="4">1,3-beta-galactosyl-N-acetylhexosamine phosphorylase</fullName>
        <ecNumber evidence="4">2.4.1.211</ecNumber>
    </submittedName>
</protein>
<keyword evidence="4" id="KW-0328">Glycosyltransferase</keyword>
<dbReference type="InterPro" id="IPR012711">
    <property type="entry name" value="Lacto-N-biose_phosphorylase"/>
</dbReference>
<dbReference type="GO" id="GO:0050500">
    <property type="term" value="F:1,3-beta-galactosyl-N-acetylhexosamine phosphorylase activity"/>
    <property type="evidence" value="ECO:0007669"/>
    <property type="project" value="UniProtKB-EC"/>
</dbReference>
<dbReference type="InterPro" id="IPR035363">
    <property type="entry name" value="LBP_M"/>
</dbReference>